<evidence type="ECO:0000259" key="3">
    <source>
        <dbReference type="Pfam" id="PF12849"/>
    </source>
</evidence>
<dbReference type="SUPFAM" id="SSF53850">
    <property type="entry name" value="Periplasmic binding protein-like II"/>
    <property type="match status" value="1"/>
</dbReference>
<protein>
    <submittedName>
        <fullName evidence="4">Phosphate transport system substrate-binding protein</fullName>
    </submittedName>
</protein>
<proteinExistence type="predicted"/>
<dbReference type="Proteomes" id="UP000569092">
    <property type="component" value="Unassembled WGS sequence"/>
</dbReference>
<comment type="caution">
    <text evidence="4">The sequence shown here is derived from an EMBL/GenBank/DDBJ whole genome shotgun (WGS) entry which is preliminary data.</text>
</comment>
<dbReference type="InterPro" id="IPR050811">
    <property type="entry name" value="Phosphate_ABC_transporter"/>
</dbReference>
<dbReference type="PANTHER" id="PTHR30570:SF1">
    <property type="entry name" value="PHOSPHATE-BINDING PROTEIN PSTS"/>
    <property type="match status" value="1"/>
</dbReference>
<dbReference type="EMBL" id="JACHDZ010000002">
    <property type="protein sequence ID" value="MBB5343745.1"/>
    <property type="molecule type" value="Genomic_DNA"/>
</dbReference>
<feature type="domain" description="PBP" evidence="3">
    <location>
        <begin position="50"/>
        <end position="319"/>
    </location>
</feature>
<feature type="signal peptide" evidence="2">
    <location>
        <begin position="1"/>
        <end position="28"/>
    </location>
</feature>
<name>A0A7W8N593_9BACT</name>
<dbReference type="InterPro" id="IPR024370">
    <property type="entry name" value="PBP_domain"/>
</dbReference>
<organism evidence="4 5">
    <name type="scientific">Tunturiibacter lichenicola</name>
    <dbReference type="NCBI Taxonomy" id="2051959"/>
    <lineage>
        <taxon>Bacteria</taxon>
        <taxon>Pseudomonadati</taxon>
        <taxon>Acidobacteriota</taxon>
        <taxon>Terriglobia</taxon>
        <taxon>Terriglobales</taxon>
        <taxon>Acidobacteriaceae</taxon>
        <taxon>Tunturiibacter</taxon>
    </lineage>
</organism>
<keyword evidence="1 2" id="KW-0732">Signal</keyword>
<evidence type="ECO:0000313" key="4">
    <source>
        <dbReference type="EMBL" id="MBB5343745.1"/>
    </source>
</evidence>
<sequence>MRGRTIARKSVCRQVPALLLGLSAFALGQSQISSGPAESRVLRIWGAGVHGESPFLPVLVLLEASYQQQHPEIRFEHHLYGDDSALGGLYSGAADLALMEREPSYIELDGYQQVLTREKPFIRTVLLGAGRRPGHSSPLVIVVNRKNPLQKLALDQIDAIFNAERSSLPKSRRGPILLWNELGLEGAWHKRALHPYGFHAQSPESQTLVAEAMDGVVRWSCAFVAVGTPAGGQEAAARVAERVAQDRYGVGVTTLDVVTSAVRAVPIVDTEGTPQLPVESSLLNDRYALRRGVTALFRDRPGVVNEEVRRFVDYMASDEAESVIRADGSYLPLRSHAQQAGGKR</sequence>
<evidence type="ECO:0000313" key="5">
    <source>
        <dbReference type="Proteomes" id="UP000569092"/>
    </source>
</evidence>
<evidence type="ECO:0000256" key="1">
    <source>
        <dbReference type="ARBA" id="ARBA00022729"/>
    </source>
</evidence>
<dbReference type="AlphaFoldDB" id="A0A7W8N593"/>
<feature type="chain" id="PRO_5031231385" evidence="2">
    <location>
        <begin position="29"/>
        <end position="344"/>
    </location>
</feature>
<gene>
    <name evidence="4" type="ORF">HDF10_001720</name>
</gene>
<accession>A0A7W8N593</accession>
<evidence type="ECO:0000256" key="2">
    <source>
        <dbReference type="SAM" id="SignalP"/>
    </source>
</evidence>
<dbReference type="PANTHER" id="PTHR30570">
    <property type="entry name" value="PERIPLASMIC PHOSPHATE BINDING COMPONENT OF PHOSPHATE ABC TRANSPORTER"/>
    <property type="match status" value="1"/>
</dbReference>
<dbReference type="Gene3D" id="3.40.190.10">
    <property type="entry name" value="Periplasmic binding protein-like II"/>
    <property type="match status" value="2"/>
</dbReference>
<dbReference type="Pfam" id="PF12849">
    <property type="entry name" value="PBP_like_2"/>
    <property type="match status" value="1"/>
</dbReference>
<reference evidence="4 5" key="1">
    <citation type="submission" date="2020-08" db="EMBL/GenBank/DDBJ databases">
        <title>Genomic Encyclopedia of Type Strains, Phase IV (KMG-V): Genome sequencing to study the core and pangenomes of soil and plant-associated prokaryotes.</title>
        <authorList>
            <person name="Whitman W."/>
        </authorList>
    </citation>
    <scope>NUCLEOTIDE SEQUENCE [LARGE SCALE GENOMIC DNA]</scope>
    <source>
        <strain evidence="4 5">M8US30</strain>
    </source>
</reference>